<name>A0A835ZDA4_9STRA</name>
<reference evidence="2" key="1">
    <citation type="submission" date="2021-02" db="EMBL/GenBank/DDBJ databases">
        <title>First Annotated Genome of the Yellow-green Alga Tribonema minus.</title>
        <authorList>
            <person name="Mahan K.M."/>
        </authorList>
    </citation>
    <scope>NUCLEOTIDE SEQUENCE</scope>
    <source>
        <strain evidence="2">UTEX B ZZ1240</strain>
    </source>
</reference>
<proteinExistence type="predicted"/>
<protein>
    <submittedName>
        <fullName evidence="2">Uncharacterized protein</fullName>
    </submittedName>
</protein>
<dbReference type="Proteomes" id="UP000664859">
    <property type="component" value="Unassembled WGS sequence"/>
</dbReference>
<sequence length="120" mass="13407">MAALTALRSAGSRVGLLVMYAMRAAAAVAFLSADMFFEREPHNKPSASDATVPVYGMPRASTYQIPYGYYTERQLPKDLVDRRLEVSTINMPFLQTYPAHFKPSRNKSAQTGARSQRDCR</sequence>
<feature type="region of interest" description="Disordered" evidence="1">
    <location>
        <begin position="99"/>
        <end position="120"/>
    </location>
</feature>
<evidence type="ECO:0000256" key="1">
    <source>
        <dbReference type="SAM" id="MobiDB-lite"/>
    </source>
</evidence>
<evidence type="ECO:0000313" key="2">
    <source>
        <dbReference type="EMBL" id="KAG5190876.1"/>
    </source>
</evidence>
<evidence type="ECO:0000313" key="3">
    <source>
        <dbReference type="Proteomes" id="UP000664859"/>
    </source>
</evidence>
<comment type="caution">
    <text evidence="2">The sequence shown here is derived from an EMBL/GenBank/DDBJ whole genome shotgun (WGS) entry which is preliminary data.</text>
</comment>
<organism evidence="2 3">
    <name type="scientific">Tribonema minus</name>
    <dbReference type="NCBI Taxonomy" id="303371"/>
    <lineage>
        <taxon>Eukaryota</taxon>
        <taxon>Sar</taxon>
        <taxon>Stramenopiles</taxon>
        <taxon>Ochrophyta</taxon>
        <taxon>PX clade</taxon>
        <taxon>Xanthophyceae</taxon>
        <taxon>Tribonematales</taxon>
        <taxon>Tribonemataceae</taxon>
        <taxon>Tribonema</taxon>
    </lineage>
</organism>
<dbReference type="EMBL" id="JAFCMP010000026">
    <property type="protein sequence ID" value="KAG5190876.1"/>
    <property type="molecule type" value="Genomic_DNA"/>
</dbReference>
<dbReference type="AlphaFoldDB" id="A0A835ZDA4"/>
<keyword evidence="3" id="KW-1185">Reference proteome</keyword>
<gene>
    <name evidence="2" type="ORF">JKP88DRAFT_231681</name>
</gene>
<accession>A0A835ZDA4</accession>